<dbReference type="InterPro" id="IPR055651">
    <property type="entry name" value="DUF7227"/>
</dbReference>
<comment type="caution">
    <text evidence="2">The sequence shown here is derived from an EMBL/GenBank/DDBJ whole genome shotgun (WGS) entry which is preliminary data.</text>
</comment>
<dbReference type="HOGENOM" id="CLU_1658799_0_0_9"/>
<sequence length="159" mass="18168">MMESKGHTKVLRHNVAGDMCIHDTDELDGELIRDLSRAYKGVKAYTYTHASKSAENFQLIHKAAENGFVINMSCETLSQVMECRENHVPAVLAVYEWTQKDKAARRIDGITYRLCPASHDKNMTCRDCGKCWKKGRKEVIVFPVHGTNKKKTRAFLMDF</sequence>
<reference evidence="2" key="1">
    <citation type="submission" date="2009-09" db="EMBL/GenBank/DDBJ databases">
        <authorList>
            <person name="Weinstock G."/>
            <person name="Sodergren E."/>
            <person name="Clifton S."/>
            <person name="Fulton L."/>
            <person name="Fulton B."/>
            <person name="Courtney L."/>
            <person name="Fronick C."/>
            <person name="Harrison M."/>
            <person name="Strong C."/>
            <person name="Farmer C."/>
            <person name="Delahaunty K."/>
            <person name="Markovic C."/>
            <person name="Hall O."/>
            <person name="Minx P."/>
            <person name="Tomlinson C."/>
            <person name="Mitreva M."/>
            <person name="Nelson J."/>
            <person name="Hou S."/>
            <person name="Wollam A."/>
            <person name="Pepin K.H."/>
            <person name="Johnson M."/>
            <person name="Bhonagiri V."/>
            <person name="Nash W.E."/>
            <person name="Warren W."/>
            <person name="Chinwalla A."/>
            <person name="Mardis E.R."/>
            <person name="Wilson R.K."/>
        </authorList>
    </citation>
    <scope>NUCLEOTIDE SEQUENCE [LARGE SCALE GENOMIC DNA]</scope>
    <source>
        <strain evidence="2">DSM 20544</strain>
    </source>
</reference>
<name>C9KJC7_9FIRM</name>
<evidence type="ECO:0000259" key="1">
    <source>
        <dbReference type="Pfam" id="PF23872"/>
    </source>
</evidence>
<dbReference type="AlphaFoldDB" id="C9KJC7"/>
<keyword evidence="3" id="KW-1185">Reference proteome</keyword>
<protein>
    <recommendedName>
        <fullName evidence="1">DUF7227 domain-containing protein</fullName>
    </recommendedName>
</protein>
<gene>
    <name evidence="2" type="ORF">MITSMUL_03124</name>
</gene>
<evidence type="ECO:0000313" key="3">
    <source>
        <dbReference type="Proteomes" id="UP000003671"/>
    </source>
</evidence>
<dbReference type="STRING" id="500635.MITSMUL_03124"/>
<dbReference type="EMBL" id="ABWK02000001">
    <property type="protein sequence ID" value="EEX69993.1"/>
    <property type="molecule type" value="Genomic_DNA"/>
</dbReference>
<dbReference type="Proteomes" id="UP000003671">
    <property type="component" value="Unassembled WGS sequence"/>
</dbReference>
<organism evidence="2 3">
    <name type="scientific">Mitsuokella multacida DSM 20544</name>
    <dbReference type="NCBI Taxonomy" id="500635"/>
    <lineage>
        <taxon>Bacteria</taxon>
        <taxon>Bacillati</taxon>
        <taxon>Bacillota</taxon>
        <taxon>Negativicutes</taxon>
        <taxon>Selenomonadales</taxon>
        <taxon>Selenomonadaceae</taxon>
        <taxon>Mitsuokella</taxon>
    </lineage>
</organism>
<feature type="domain" description="DUF7227" evidence="1">
    <location>
        <begin position="8"/>
        <end position="157"/>
    </location>
</feature>
<dbReference type="Pfam" id="PF23872">
    <property type="entry name" value="DUF7227"/>
    <property type="match status" value="1"/>
</dbReference>
<evidence type="ECO:0000313" key="2">
    <source>
        <dbReference type="EMBL" id="EEX69993.1"/>
    </source>
</evidence>
<accession>C9KJC7</accession>
<proteinExistence type="predicted"/>